<keyword evidence="2" id="KW-1185">Reference proteome</keyword>
<accession>A0A1G6W3R1</accession>
<name>A0A1G6W3R1_PEPNI</name>
<dbReference type="Proteomes" id="UP000198995">
    <property type="component" value="Unassembled WGS sequence"/>
</dbReference>
<evidence type="ECO:0000313" key="2">
    <source>
        <dbReference type="Proteomes" id="UP000198995"/>
    </source>
</evidence>
<evidence type="ECO:0008006" key="3">
    <source>
        <dbReference type="Google" id="ProtNLM"/>
    </source>
</evidence>
<protein>
    <recommendedName>
        <fullName evidence="3">Replication-relaxation</fullName>
    </recommendedName>
</protein>
<proteinExistence type="predicted"/>
<gene>
    <name evidence="1" type="ORF">SAMN04489866_104204</name>
</gene>
<dbReference type="STRING" id="2741.SAMN04489866_104204"/>
<dbReference type="AlphaFoldDB" id="A0A1G6W3R1"/>
<evidence type="ECO:0000313" key="1">
    <source>
        <dbReference type="EMBL" id="SDD59666.1"/>
    </source>
</evidence>
<organism evidence="1 2">
    <name type="scientific">Peptococcus niger</name>
    <dbReference type="NCBI Taxonomy" id="2741"/>
    <lineage>
        <taxon>Bacteria</taxon>
        <taxon>Bacillati</taxon>
        <taxon>Bacillota</taxon>
        <taxon>Clostridia</taxon>
        <taxon>Eubacteriales</taxon>
        <taxon>Peptococcaceae</taxon>
        <taxon>Peptococcus</taxon>
    </lineage>
</organism>
<reference evidence="1 2" key="1">
    <citation type="submission" date="2016-10" db="EMBL/GenBank/DDBJ databases">
        <authorList>
            <person name="de Groot N.N."/>
        </authorList>
    </citation>
    <scope>NUCLEOTIDE SEQUENCE [LARGE SCALE GENOMIC DNA]</scope>
    <source>
        <strain evidence="1 2">DSM 20475</strain>
    </source>
</reference>
<dbReference type="EMBL" id="FNAF01000004">
    <property type="protein sequence ID" value="SDD59666.1"/>
    <property type="molecule type" value="Genomic_DNA"/>
</dbReference>
<sequence>MRAITLSKKEQILLLLFYHSYISRQTFLQLPGSMATTYASLKSLVQERLIKERTLNYKINSRPYKESCYSLSLDGLKYLKTEVSIPGSYYPELIAATPLPPSLNISGFGSSHERIISYLKKSTVSVFSAMLGASYRPLYIYNGEDVAHSLGTLVNQGLKELQDRNMLVNPLSPYRFVSSDEMLKELRQANSCDTPYRIGREAGVLISESQSLLLYRLGEEGFGWSKWHFKAELPAYVKYLHLIERNVVPREASAACLVPNAKIFADTLLDKRKKRRADEQLGSYIHSLYVFPENKDGIASARTWLDYGESLKESLISAATKEGPYDKNNKQLFPLSLKGQDVYLSPYLSYKDLEKLRDYPRNFRILCLPWQEEYYRRIFPDTPCDHIYM</sequence>